<sequence>MATKRQVKKQESKLNAMKAKAAPVVEKVVEKTAPAVEKAAEKVVEETKEAAKKVRKAAPKKEMKTTLIVEHQGKQVEDKDMIAAVKKAWTKSGRKIGDIKTMTLYVKPEEAAVYYVINTTETGSVAF</sequence>
<proteinExistence type="predicted"/>
<dbReference type="InterPro" id="IPR046313">
    <property type="entry name" value="DUF6465"/>
</dbReference>
<dbReference type="EMBL" id="CACRTG010000021">
    <property type="protein sequence ID" value="VYT17385.1"/>
    <property type="molecule type" value="Genomic_DNA"/>
</dbReference>
<evidence type="ECO:0000313" key="1">
    <source>
        <dbReference type="EMBL" id="VYT17385.1"/>
    </source>
</evidence>
<protein>
    <submittedName>
        <fullName evidence="1">Uncharacterized protein</fullName>
    </submittedName>
</protein>
<gene>
    <name evidence="1" type="ORF">CNLFYP112_02096</name>
</gene>
<organism evidence="1">
    <name type="scientific">[Clostridium] nexile</name>
    <dbReference type="NCBI Taxonomy" id="29361"/>
    <lineage>
        <taxon>Bacteria</taxon>
        <taxon>Bacillati</taxon>
        <taxon>Bacillota</taxon>
        <taxon>Clostridia</taxon>
        <taxon>Lachnospirales</taxon>
        <taxon>Lachnospiraceae</taxon>
        <taxon>Tyzzerella</taxon>
    </lineage>
</organism>
<reference evidence="1" key="1">
    <citation type="submission" date="2019-11" db="EMBL/GenBank/DDBJ databases">
        <authorList>
            <person name="Feng L."/>
        </authorList>
    </citation>
    <scope>NUCLEOTIDE SEQUENCE</scope>
    <source>
        <strain evidence="1">CnexileLFYP112</strain>
    </source>
</reference>
<dbReference type="AlphaFoldDB" id="A0A6N2UFT8"/>
<name>A0A6N2UFT8_9FIRM</name>
<dbReference type="Pfam" id="PF20069">
    <property type="entry name" value="DUF6465"/>
    <property type="match status" value="1"/>
</dbReference>
<accession>A0A6N2UFT8</accession>